<evidence type="ECO:0000313" key="2">
    <source>
        <dbReference type="EMBL" id="RVX10763.1"/>
    </source>
</evidence>
<comment type="caution">
    <text evidence="2">The sequence shown here is derived from an EMBL/GenBank/DDBJ whole genome shotgun (WGS) entry which is preliminary data.</text>
</comment>
<protein>
    <submittedName>
        <fullName evidence="2">Uncharacterized protein</fullName>
    </submittedName>
</protein>
<sequence length="236" mass="26363">MQSRSCEETKAHGSNPRHLTNTTISHALQRARDERLILLKFSKSLMAQSTVPPAKRLSVHLSGVVLTLLLLPRIHDRIAAYSSSITVMQSYSLSTLSFLLPRHRLSLSSPFRFPSDSRRFRSCSLKVFAPLLNVRINGHESRRRLLRIRAMDEGSMDISSLDDWGDNEGIAGNMLPSSDSEDSDGEIIINPVSDIDLATSNERLVSSNDALTMAAHRFAMIGKGRKKNRQENLLII</sequence>
<reference evidence="2 3" key="1">
    <citation type="journal article" date="2018" name="PLoS Genet.">
        <title>Population sequencing reveals clonal diversity and ancestral inbreeding in the grapevine cultivar Chardonnay.</title>
        <authorList>
            <person name="Roach M.J."/>
            <person name="Johnson D.L."/>
            <person name="Bohlmann J."/>
            <person name="van Vuuren H.J."/>
            <person name="Jones S.J."/>
            <person name="Pretorius I.S."/>
            <person name="Schmidt S.A."/>
            <person name="Borneman A.R."/>
        </authorList>
    </citation>
    <scope>NUCLEOTIDE SEQUENCE [LARGE SCALE GENOMIC DNA]</scope>
    <source>
        <strain evidence="3">cv. Chardonnay</strain>
        <tissue evidence="2">Leaf</tissue>
    </source>
</reference>
<gene>
    <name evidence="2" type="ORF">CK203_018293</name>
</gene>
<proteinExistence type="predicted"/>
<feature type="region of interest" description="Disordered" evidence="1">
    <location>
        <begin position="1"/>
        <end position="21"/>
    </location>
</feature>
<organism evidence="2 3">
    <name type="scientific">Vitis vinifera</name>
    <name type="common">Grape</name>
    <dbReference type="NCBI Taxonomy" id="29760"/>
    <lineage>
        <taxon>Eukaryota</taxon>
        <taxon>Viridiplantae</taxon>
        <taxon>Streptophyta</taxon>
        <taxon>Embryophyta</taxon>
        <taxon>Tracheophyta</taxon>
        <taxon>Spermatophyta</taxon>
        <taxon>Magnoliopsida</taxon>
        <taxon>eudicotyledons</taxon>
        <taxon>Gunneridae</taxon>
        <taxon>Pentapetalae</taxon>
        <taxon>rosids</taxon>
        <taxon>Vitales</taxon>
        <taxon>Vitaceae</taxon>
        <taxon>Viteae</taxon>
        <taxon>Vitis</taxon>
    </lineage>
</organism>
<feature type="compositionally biased region" description="Basic and acidic residues" evidence="1">
    <location>
        <begin position="1"/>
        <end position="11"/>
    </location>
</feature>
<evidence type="ECO:0000313" key="3">
    <source>
        <dbReference type="Proteomes" id="UP000288805"/>
    </source>
</evidence>
<name>A0A438JP80_VITVI</name>
<accession>A0A438JP80</accession>
<evidence type="ECO:0000256" key="1">
    <source>
        <dbReference type="SAM" id="MobiDB-lite"/>
    </source>
</evidence>
<dbReference type="Proteomes" id="UP000288805">
    <property type="component" value="Unassembled WGS sequence"/>
</dbReference>
<dbReference type="AlphaFoldDB" id="A0A438JP80"/>
<dbReference type="EMBL" id="QGNW01000033">
    <property type="protein sequence ID" value="RVX10763.1"/>
    <property type="molecule type" value="Genomic_DNA"/>
</dbReference>